<gene>
    <name evidence="3" type="ORF">TRIADDRAFT_59443</name>
</gene>
<evidence type="ECO:0000313" key="4">
    <source>
        <dbReference type="Proteomes" id="UP000009022"/>
    </source>
</evidence>
<name>B3S5R0_TRIAD</name>
<dbReference type="FunFam" id="1.25.70.10:FF:000024">
    <property type="entry name" value="Transcription termination factor, mitochondrial"/>
    <property type="match status" value="1"/>
</dbReference>
<dbReference type="CTD" id="6756790"/>
<evidence type="ECO:0000256" key="1">
    <source>
        <dbReference type="ARBA" id="ARBA00007692"/>
    </source>
</evidence>
<dbReference type="STRING" id="10228.B3S5R0"/>
<dbReference type="GO" id="GO:1903108">
    <property type="term" value="P:regulation of mitochondrial transcription"/>
    <property type="evidence" value="ECO:0000318"/>
    <property type="project" value="GO_Central"/>
</dbReference>
<dbReference type="RefSeq" id="XP_002115579.1">
    <property type="nucleotide sequence ID" value="XM_002115543.1"/>
</dbReference>
<keyword evidence="2" id="KW-0809">Transit peptide</keyword>
<reference evidence="3 4" key="1">
    <citation type="journal article" date="2008" name="Nature">
        <title>The Trichoplax genome and the nature of placozoans.</title>
        <authorList>
            <person name="Srivastava M."/>
            <person name="Begovic E."/>
            <person name="Chapman J."/>
            <person name="Putnam N.H."/>
            <person name="Hellsten U."/>
            <person name="Kawashima T."/>
            <person name="Kuo A."/>
            <person name="Mitros T."/>
            <person name="Salamov A."/>
            <person name="Carpenter M.L."/>
            <person name="Signorovitch A.Y."/>
            <person name="Moreno M.A."/>
            <person name="Kamm K."/>
            <person name="Grimwood J."/>
            <person name="Schmutz J."/>
            <person name="Shapiro H."/>
            <person name="Grigoriev I.V."/>
            <person name="Buss L.W."/>
            <person name="Schierwater B."/>
            <person name="Dellaporta S.L."/>
            <person name="Rokhsar D.S."/>
        </authorList>
    </citation>
    <scope>NUCLEOTIDE SEQUENCE [LARGE SCALE GENOMIC DNA]</scope>
    <source>
        <strain evidence="3 4">Grell-BS-1999</strain>
    </source>
</reference>
<evidence type="ECO:0000313" key="3">
    <source>
        <dbReference type="EMBL" id="EDV21942.1"/>
    </source>
</evidence>
<organism evidence="3 4">
    <name type="scientific">Trichoplax adhaerens</name>
    <name type="common">Trichoplax reptans</name>
    <dbReference type="NCBI Taxonomy" id="10228"/>
    <lineage>
        <taxon>Eukaryota</taxon>
        <taxon>Metazoa</taxon>
        <taxon>Placozoa</taxon>
        <taxon>Uniplacotomia</taxon>
        <taxon>Trichoplacea</taxon>
        <taxon>Trichoplacidae</taxon>
        <taxon>Trichoplax</taxon>
    </lineage>
</organism>
<dbReference type="InterPro" id="IPR003690">
    <property type="entry name" value="MTERF"/>
</dbReference>
<dbReference type="AlphaFoldDB" id="B3S5R0"/>
<comment type="similarity">
    <text evidence="1">Belongs to the mTERF family.</text>
</comment>
<dbReference type="EMBL" id="DS985251">
    <property type="protein sequence ID" value="EDV21942.1"/>
    <property type="molecule type" value="Genomic_DNA"/>
</dbReference>
<dbReference type="PhylomeDB" id="B3S5R0"/>
<dbReference type="GO" id="GO:0061668">
    <property type="term" value="P:mitochondrial ribosome assembly"/>
    <property type="evidence" value="ECO:0000318"/>
    <property type="project" value="GO_Central"/>
</dbReference>
<dbReference type="PANTHER" id="PTHR13068">
    <property type="entry name" value="CGI-12 PROTEIN-RELATED"/>
    <property type="match status" value="1"/>
</dbReference>
<dbReference type="HOGENOM" id="CLU_875299_0_0_1"/>
<dbReference type="GO" id="GO:0005739">
    <property type="term" value="C:mitochondrion"/>
    <property type="evidence" value="ECO:0000318"/>
    <property type="project" value="GO_Central"/>
</dbReference>
<dbReference type="KEGG" id="tad:TRIADDRAFT_59443"/>
<accession>B3S5R0</accession>
<evidence type="ECO:0000256" key="2">
    <source>
        <dbReference type="ARBA" id="ARBA00022946"/>
    </source>
</evidence>
<dbReference type="GO" id="GO:0003676">
    <property type="term" value="F:nucleic acid binding"/>
    <property type="evidence" value="ECO:0007669"/>
    <property type="project" value="InterPro"/>
</dbReference>
<protein>
    <submittedName>
        <fullName evidence="3">Uncharacterized protein</fullName>
    </submittedName>
</protein>
<dbReference type="SMART" id="SM00733">
    <property type="entry name" value="Mterf"/>
    <property type="match status" value="4"/>
</dbReference>
<proteinExistence type="inferred from homology"/>
<dbReference type="Proteomes" id="UP000009022">
    <property type="component" value="Unassembled WGS sequence"/>
</dbReference>
<dbReference type="PANTHER" id="PTHR13068:SF112">
    <property type="entry name" value="TRANSCRIPTION TERMINATION FACTOR 3, MITOCHONDRIAL"/>
    <property type="match status" value="1"/>
</dbReference>
<dbReference type="InterPro" id="IPR038538">
    <property type="entry name" value="MTERF_sf"/>
</dbReference>
<keyword evidence="4" id="KW-1185">Reference proteome</keyword>
<sequence>MLIIGSLFQANFTRMTGYLFKKTMYTHCGQLLGSRCTQCYPIVLVRRTYFSGKNASLDDQSRIYLQSLGVDLGKVNKTFRNRIIWSLDVIEPKIRILLKAGIEKSSICQMIIYRPRILNMNEDILKIRLVFLKSLGLTESKLSKLLSEHSFLLTYQESDAQNLLSFLQSRDFNKFKAWDIIIKRPRLILVGAQNLRHTLKFTEKQSRMIFDLNPSILGHSQNSLQRKCDYLIKKMGYSHQVIAENAAILSCSLDTIMYRYSSLSKHSVDKELVPIAQLLLSTDDAFQEDILNGRNYIEIESKDTMELQSEGSKEQHCS</sequence>
<dbReference type="GeneID" id="6756790"/>
<dbReference type="Pfam" id="PF02536">
    <property type="entry name" value="mTERF"/>
    <property type="match status" value="1"/>
</dbReference>
<dbReference type="Gene3D" id="1.25.70.10">
    <property type="entry name" value="Transcription termination factor 3, mitochondrial"/>
    <property type="match status" value="1"/>
</dbReference>
<dbReference type="InParanoid" id="B3S5R0"/>